<dbReference type="EMBL" id="CP117834">
    <property type="protein sequence ID" value="WDF02016.1"/>
    <property type="molecule type" value="Genomic_DNA"/>
</dbReference>
<gene>
    <name evidence="1" type="ORF">PQ477_10815</name>
</gene>
<sequence length="42" mass="5027">MDDFEDLYGDYELNESQSYPTAYFLSNNLNVAFVDYDEEYRA</sequence>
<reference evidence="1 2" key="1">
    <citation type="submission" date="2023-02" db="EMBL/GenBank/DDBJ databases">
        <authorList>
            <person name="Liu G."/>
        </authorList>
    </citation>
    <scope>NUCLEOTIDE SEQUENCE [LARGE SCALE GENOMIC DNA]</scope>
    <source>
        <strain evidence="1 2">DSM 23008</strain>
    </source>
</reference>
<protein>
    <submittedName>
        <fullName evidence="1">Uncharacterized protein</fullName>
    </submittedName>
</protein>
<keyword evidence="2" id="KW-1185">Reference proteome</keyword>
<accession>A0ABY7W0E3</accession>
<organism evidence="1 2">
    <name type="scientific">Shouchella hunanensis</name>
    <dbReference type="NCBI Taxonomy" id="766894"/>
    <lineage>
        <taxon>Bacteria</taxon>
        <taxon>Bacillati</taxon>
        <taxon>Bacillota</taxon>
        <taxon>Bacilli</taxon>
        <taxon>Bacillales</taxon>
        <taxon>Bacillaceae</taxon>
        <taxon>Shouchella</taxon>
    </lineage>
</organism>
<name>A0ABY7W0E3_9BACI</name>
<dbReference type="RefSeq" id="WP_274271743.1">
    <property type="nucleotide sequence ID" value="NZ_CP117834.1"/>
</dbReference>
<dbReference type="Proteomes" id="UP001215143">
    <property type="component" value="Chromosome"/>
</dbReference>
<evidence type="ECO:0000313" key="1">
    <source>
        <dbReference type="EMBL" id="WDF02016.1"/>
    </source>
</evidence>
<proteinExistence type="predicted"/>
<evidence type="ECO:0000313" key="2">
    <source>
        <dbReference type="Proteomes" id="UP001215143"/>
    </source>
</evidence>